<dbReference type="Proteomes" id="UP000189935">
    <property type="component" value="Chromosome I"/>
</dbReference>
<reference evidence="1 2" key="1">
    <citation type="submission" date="2016-11" db="EMBL/GenBank/DDBJ databases">
        <authorList>
            <person name="Jaros S."/>
            <person name="Januszkiewicz K."/>
            <person name="Wedrychowicz H."/>
        </authorList>
    </citation>
    <scope>NUCLEOTIDE SEQUENCE [LARGE SCALE GENOMIC DNA]</scope>
    <source>
        <strain evidence="1 2">GAS499</strain>
    </source>
</reference>
<organism evidence="1 2">
    <name type="scientific">Bradyrhizobium lablabi</name>
    <dbReference type="NCBI Taxonomy" id="722472"/>
    <lineage>
        <taxon>Bacteria</taxon>
        <taxon>Pseudomonadati</taxon>
        <taxon>Pseudomonadota</taxon>
        <taxon>Alphaproteobacteria</taxon>
        <taxon>Hyphomicrobiales</taxon>
        <taxon>Nitrobacteraceae</taxon>
        <taxon>Bradyrhizobium</taxon>
    </lineage>
</organism>
<evidence type="ECO:0000313" key="1">
    <source>
        <dbReference type="EMBL" id="SHJ70907.1"/>
    </source>
</evidence>
<evidence type="ECO:0000313" key="2">
    <source>
        <dbReference type="Proteomes" id="UP000189935"/>
    </source>
</evidence>
<dbReference type="RefSeq" id="WP_079537424.1">
    <property type="nucleotide sequence ID" value="NZ_LT670844.1"/>
</dbReference>
<sequence>MKKPKKLTPEQEMIVAFMLATQGAFQALQEVLINEGINPGIFPAALDAIASLYEDKGRDLPAKMILEIRSSLTDAPRQKRAEANN</sequence>
<gene>
    <name evidence="1" type="ORF">SAMN05444159_1284</name>
</gene>
<proteinExistence type="predicted"/>
<protein>
    <submittedName>
        <fullName evidence="1">Uncharacterized protein</fullName>
    </submittedName>
</protein>
<name>A0A1M6LIA0_9BRAD</name>
<dbReference type="AlphaFoldDB" id="A0A1M6LIA0"/>
<dbReference type="EMBL" id="LT670844">
    <property type="protein sequence ID" value="SHJ70907.1"/>
    <property type="molecule type" value="Genomic_DNA"/>
</dbReference>
<accession>A0A1M6LIA0</accession>